<dbReference type="InterPro" id="IPR052963">
    <property type="entry name" value="Pantetheine_PDE"/>
</dbReference>
<evidence type="ECO:0000313" key="2">
    <source>
        <dbReference type="EMBL" id="AND15922.1"/>
    </source>
</evidence>
<sequence length="280" mass="31653">MTLWATSDLHVSHADNRTVVDGFHPSGDGDWLIVAGDVAEYFEDVVDTLATLARRFARVIWTPGNHELWTLPGDPCRLRGEDRYRALVDELRTVGITTPEDPFLTWNGDGGPVTVVPLFLLYDYSFLPPGARTVRDALEQAASAGVTCTDEFVLHPDPHPDRAAWCRQRLSSTRARLYALPVERRTLLVGHWPLVREPTDILYHPEFAPWCGTTATADWPRRFNAAAVVYGHLHVPRTMIVDGVPHVEASVGYPREWRDRRPTSIGLRRVFPTGREDDQW</sequence>
<dbReference type="InterPro" id="IPR004843">
    <property type="entry name" value="Calcineurin-like_PHP"/>
</dbReference>
<dbReference type="CDD" id="cd00838">
    <property type="entry name" value="MPP_superfamily"/>
    <property type="match status" value="1"/>
</dbReference>
<dbReference type="InterPro" id="IPR029052">
    <property type="entry name" value="Metallo-depent_PP-like"/>
</dbReference>
<dbReference type="AlphaFoldDB" id="A0A160KQV3"/>
<keyword evidence="3" id="KW-1185">Reference proteome</keyword>
<protein>
    <submittedName>
        <fullName evidence="2">Metallophosphoesterase</fullName>
    </submittedName>
</protein>
<dbReference type="PANTHER" id="PTHR36492">
    <property type="match status" value="1"/>
</dbReference>
<dbReference type="KEGG" id="rtn:A6122_0769"/>
<dbReference type="Gene3D" id="3.60.21.10">
    <property type="match status" value="1"/>
</dbReference>
<dbReference type="PATRIC" id="fig|33888.3.peg.859"/>
<proteinExistence type="predicted"/>
<organism evidence="2 3">
    <name type="scientific">Rathayibacter tritici</name>
    <dbReference type="NCBI Taxonomy" id="33888"/>
    <lineage>
        <taxon>Bacteria</taxon>
        <taxon>Bacillati</taxon>
        <taxon>Actinomycetota</taxon>
        <taxon>Actinomycetes</taxon>
        <taxon>Micrococcales</taxon>
        <taxon>Microbacteriaceae</taxon>
        <taxon>Rathayibacter</taxon>
    </lineage>
</organism>
<evidence type="ECO:0000259" key="1">
    <source>
        <dbReference type="Pfam" id="PF00149"/>
    </source>
</evidence>
<feature type="domain" description="Calcineurin-like phosphoesterase" evidence="1">
    <location>
        <begin position="1"/>
        <end position="236"/>
    </location>
</feature>
<dbReference type="RefSeq" id="WP_068251856.1">
    <property type="nucleotide sequence ID" value="NZ_CP015515.1"/>
</dbReference>
<name>A0A160KQV3_9MICO</name>
<dbReference type="PANTHER" id="PTHR36492:SF2">
    <property type="entry name" value="[ACYL-CARRIER-PROTEIN] PHOSPHODIESTERASE PPTH"/>
    <property type="match status" value="1"/>
</dbReference>
<accession>A0A160KQV3</accession>
<dbReference type="STRING" id="33888.A6122_0769"/>
<dbReference type="GO" id="GO:0016787">
    <property type="term" value="F:hydrolase activity"/>
    <property type="evidence" value="ECO:0007669"/>
    <property type="project" value="InterPro"/>
</dbReference>
<dbReference type="SUPFAM" id="SSF56300">
    <property type="entry name" value="Metallo-dependent phosphatases"/>
    <property type="match status" value="1"/>
</dbReference>
<evidence type="ECO:0000313" key="3">
    <source>
        <dbReference type="Proteomes" id="UP000077071"/>
    </source>
</evidence>
<reference evidence="2 3" key="1">
    <citation type="submission" date="2016-05" db="EMBL/GenBank/DDBJ databases">
        <title>Complete genome sequence of Rathayibacter tritici NCPPB 1953.</title>
        <authorList>
            <person name="Park J."/>
            <person name="Lee H.-H."/>
            <person name="Lee S.-W."/>
            <person name="Seo Y.-S."/>
        </authorList>
    </citation>
    <scope>NUCLEOTIDE SEQUENCE [LARGE SCALE GENOMIC DNA]</scope>
    <source>
        <strain evidence="2 3">NCPPB 1953</strain>
    </source>
</reference>
<dbReference type="Pfam" id="PF00149">
    <property type="entry name" value="Metallophos"/>
    <property type="match status" value="1"/>
</dbReference>
<dbReference type="OrthoDB" id="9013891at2"/>
<dbReference type="Proteomes" id="UP000077071">
    <property type="component" value="Chromosome"/>
</dbReference>
<dbReference type="EMBL" id="CP015515">
    <property type="protein sequence ID" value="AND15922.1"/>
    <property type="molecule type" value="Genomic_DNA"/>
</dbReference>
<gene>
    <name evidence="2" type="ORF">A6122_0769</name>
</gene>